<feature type="region of interest" description="Disordered" evidence="1">
    <location>
        <begin position="65"/>
        <end position="89"/>
    </location>
</feature>
<protein>
    <submittedName>
        <fullName evidence="2">Uncharacterized protein</fullName>
    </submittedName>
</protein>
<keyword evidence="3" id="KW-1185">Reference proteome</keyword>
<evidence type="ECO:0000313" key="3">
    <source>
        <dbReference type="Proteomes" id="UP000254572"/>
    </source>
</evidence>
<dbReference type="AlphaFoldDB" id="A0A381E544"/>
<organism evidence="2 3">
    <name type="scientific">Cardiobacterium valvarum</name>
    <dbReference type="NCBI Taxonomy" id="194702"/>
    <lineage>
        <taxon>Bacteria</taxon>
        <taxon>Pseudomonadati</taxon>
        <taxon>Pseudomonadota</taxon>
        <taxon>Gammaproteobacteria</taxon>
        <taxon>Cardiobacteriales</taxon>
        <taxon>Cardiobacteriaceae</taxon>
        <taxon>Cardiobacterium</taxon>
    </lineage>
</organism>
<evidence type="ECO:0000313" key="2">
    <source>
        <dbReference type="EMBL" id="SUX21323.1"/>
    </source>
</evidence>
<name>A0A381E544_9GAMM</name>
<proteinExistence type="predicted"/>
<evidence type="ECO:0000256" key="1">
    <source>
        <dbReference type="SAM" id="MobiDB-lite"/>
    </source>
</evidence>
<dbReference type="Proteomes" id="UP000254572">
    <property type="component" value="Unassembled WGS sequence"/>
</dbReference>
<reference evidence="2 3" key="1">
    <citation type="submission" date="2018-06" db="EMBL/GenBank/DDBJ databases">
        <authorList>
            <consortium name="Pathogen Informatics"/>
            <person name="Doyle S."/>
        </authorList>
    </citation>
    <scope>NUCLEOTIDE SEQUENCE [LARGE SCALE GENOMIC DNA]</scope>
    <source>
        <strain evidence="2 3">NCTC13294</strain>
    </source>
</reference>
<sequence>MDFGKGLTEKFQQNHSFACVGVSLFIQRFPQYRDSDTTPDYGQYQDVDTGFAVFPCRAVEGEAEVLPAGNREDEAGNTGSADKIPGKETLHTAIDGFRLGL</sequence>
<gene>
    <name evidence="2" type="ORF">NCTC13294_00966</name>
</gene>
<dbReference type="EMBL" id="UFUW01000001">
    <property type="protein sequence ID" value="SUX21323.1"/>
    <property type="molecule type" value="Genomic_DNA"/>
</dbReference>
<accession>A0A381E544</accession>